<evidence type="ECO:0000256" key="2">
    <source>
        <dbReference type="SAM" id="SignalP"/>
    </source>
</evidence>
<reference evidence="3 4" key="1">
    <citation type="submission" date="2020-08" db="EMBL/GenBank/DDBJ databases">
        <title>Genomic Encyclopedia of Type Strains, Phase IV (KMG-IV): sequencing the most valuable type-strain genomes for metagenomic binning, comparative biology and taxonomic classification.</title>
        <authorList>
            <person name="Goeker M."/>
        </authorList>
    </citation>
    <scope>NUCLEOTIDE SEQUENCE [LARGE SCALE GENOMIC DNA]</scope>
    <source>
        <strain evidence="3 4">DSM 103725</strain>
    </source>
</reference>
<dbReference type="EMBL" id="JACHGY010000001">
    <property type="protein sequence ID" value="MBB6429538.1"/>
    <property type="molecule type" value="Genomic_DNA"/>
</dbReference>
<keyword evidence="2" id="KW-0732">Signal</keyword>
<gene>
    <name evidence="3" type="ORF">HNQ40_001344</name>
</gene>
<feature type="region of interest" description="Disordered" evidence="1">
    <location>
        <begin position="201"/>
        <end position="221"/>
    </location>
</feature>
<feature type="chain" id="PRO_5031569286" description="PEP-CTERM protein-sorting domain-containing protein" evidence="2">
    <location>
        <begin position="27"/>
        <end position="245"/>
    </location>
</feature>
<dbReference type="AlphaFoldDB" id="A0A7X0H5J8"/>
<evidence type="ECO:0000313" key="3">
    <source>
        <dbReference type="EMBL" id="MBB6429538.1"/>
    </source>
</evidence>
<protein>
    <recommendedName>
        <fullName evidence="5">PEP-CTERM protein-sorting domain-containing protein</fullName>
    </recommendedName>
</protein>
<dbReference type="RefSeq" id="WP_184677112.1">
    <property type="nucleotide sequence ID" value="NZ_JACHGY010000001.1"/>
</dbReference>
<name>A0A7X0H5J8_9BACT</name>
<evidence type="ECO:0008006" key="5">
    <source>
        <dbReference type="Google" id="ProtNLM"/>
    </source>
</evidence>
<accession>A0A7X0H5J8</accession>
<organism evidence="3 4">
    <name type="scientific">Algisphaera agarilytica</name>
    <dbReference type="NCBI Taxonomy" id="1385975"/>
    <lineage>
        <taxon>Bacteria</taxon>
        <taxon>Pseudomonadati</taxon>
        <taxon>Planctomycetota</taxon>
        <taxon>Phycisphaerae</taxon>
        <taxon>Phycisphaerales</taxon>
        <taxon>Phycisphaeraceae</taxon>
        <taxon>Algisphaera</taxon>
    </lineage>
</organism>
<feature type="signal peptide" evidence="2">
    <location>
        <begin position="1"/>
        <end position="26"/>
    </location>
</feature>
<sequence>MFANSPMRCLTMVLLVLAMGWSSAVAGTTNLLVTGQLSSASTNGLANGLDNSTFELWLAFDEPTRFDPDRSSLSTPTLTYLADTWSLAYFRGSTIVAEYNPGTHPDAVGFAELTGELTGFDSSETFLFAGVDEGPLPAGESPIGTLIDTTFVTPDLVEAFFTNRLQDLPGDMESLGGIAFDESTGRDLFVLEAQLAVVSVPDQPQGGSGRDEGQGPQAIPTPTAAAAGALLMIGIATRRRRDDAE</sequence>
<evidence type="ECO:0000256" key="1">
    <source>
        <dbReference type="SAM" id="MobiDB-lite"/>
    </source>
</evidence>
<comment type="caution">
    <text evidence="3">The sequence shown here is derived from an EMBL/GenBank/DDBJ whole genome shotgun (WGS) entry which is preliminary data.</text>
</comment>
<keyword evidence="4" id="KW-1185">Reference proteome</keyword>
<evidence type="ECO:0000313" key="4">
    <source>
        <dbReference type="Proteomes" id="UP000541810"/>
    </source>
</evidence>
<dbReference type="Proteomes" id="UP000541810">
    <property type="component" value="Unassembled WGS sequence"/>
</dbReference>
<proteinExistence type="predicted"/>